<dbReference type="InterPro" id="IPR000209">
    <property type="entry name" value="Peptidase_S8/S53_dom"/>
</dbReference>
<dbReference type="InterPro" id="IPR022398">
    <property type="entry name" value="Peptidase_S8_His-AS"/>
</dbReference>
<evidence type="ECO:0000256" key="6">
    <source>
        <dbReference type="PROSITE-ProRule" id="PRU01240"/>
    </source>
</evidence>
<dbReference type="Proteomes" id="UP000183894">
    <property type="component" value="Unassembled WGS sequence"/>
</dbReference>
<dbReference type="InterPro" id="IPR050131">
    <property type="entry name" value="Peptidase_S8_subtilisin-like"/>
</dbReference>
<dbReference type="InterPro" id="IPR023827">
    <property type="entry name" value="Peptidase_S8_Asp-AS"/>
</dbReference>
<dbReference type="Pfam" id="PF00082">
    <property type="entry name" value="Peptidase_S8"/>
    <property type="match status" value="1"/>
</dbReference>
<gene>
    <name evidence="9" type="ORF">SAMN04488691_101629</name>
</gene>
<dbReference type="GO" id="GO:0004252">
    <property type="term" value="F:serine-type endopeptidase activity"/>
    <property type="evidence" value="ECO:0007669"/>
    <property type="project" value="UniProtKB-UniRule"/>
</dbReference>
<dbReference type="PROSITE" id="PS51892">
    <property type="entry name" value="SUBTILASE"/>
    <property type="match status" value="1"/>
</dbReference>
<dbReference type="InterPro" id="IPR006311">
    <property type="entry name" value="TAT_signal"/>
</dbReference>
<dbReference type="PANTHER" id="PTHR43806:SF11">
    <property type="entry name" value="CEREVISIN-RELATED"/>
    <property type="match status" value="1"/>
</dbReference>
<dbReference type="InterPro" id="IPR023828">
    <property type="entry name" value="Peptidase_S8_Ser-AS"/>
</dbReference>
<keyword evidence="4 6" id="KW-0720">Serine protease</keyword>
<organism evidence="9 10">
    <name type="scientific">Haloferax larsenii</name>
    <dbReference type="NCBI Taxonomy" id="302484"/>
    <lineage>
        <taxon>Archaea</taxon>
        <taxon>Methanobacteriati</taxon>
        <taxon>Methanobacteriota</taxon>
        <taxon>Stenosarchaea group</taxon>
        <taxon>Halobacteria</taxon>
        <taxon>Halobacteriales</taxon>
        <taxon>Haloferacaceae</taxon>
        <taxon>Haloferax</taxon>
    </lineage>
</organism>
<evidence type="ECO:0000256" key="5">
    <source>
        <dbReference type="PIRSR" id="PIRSR615500-1"/>
    </source>
</evidence>
<dbReference type="PROSITE" id="PS00137">
    <property type="entry name" value="SUBTILASE_HIS"/>
    <property type="match status" value="1"/>
</dbReference>
<dbReference type="InterPro" id="IPR015500">
    <property type="entry name" value="Peptidase_S8_subtilisin-rel"/>
</dbReference>
<dbReference type="EMBL" id="FOAD01000001">
    <property type="protein sequence ID" value="SEK51484.1"/>
    <property type="molecule type" value="Genomic_DNA"/>
</dbReference>
<dbReference type="RefSeq" id="WP_074792642.1">
    <property type="nucleotide sequence ID" value="NZ_FOAD01000001.1"/>
</dbReference>
<dbReference type="PROSITE" id="PS51318">
    <property type="entry name" value="TAT"/>
    <property type="match status" value="1"/>
</dbReference>
<evidence type="ECO:0000259" key="8">
    <source>
        <dbReference type="Pfam" id="PF00082"/>
    </source>
</evidence>
<dbReference type="OrthoDB" id="341609at2157"/>
<reference evidence="9 10" key="1">
    <citation type="submission" date="2016-10" db="EMBL/GenBank/DDBJ databases">
        <authorList>
            <person name="de Groot N.N."/>
        </authorList>
    </citation>
    <scope>NUCLEOTIDE SEQUENCE [LARGE SCALE GENOMIC DNA]</scope>
    <source>
        <strain evidence="9 10">CDM_5</strain>
    </source>
</reference>
<evidence type="ECO:0000313" key="10">
    <source>
        <dbReference type="Proteomes" id="UP000183894"/>
    </source>
</evidence>
<evidence type="ECO:0000256" key="7">
    <source>
        <dbReference type="RuleBase" id="RU003355"/>
    </source>
</evidence>
<evidence type="ECO:0000256" key="3">
    <source>
        <dbReference type="ARBA" id="ARBA00022801"/>
    </source>
</evidence>
<protein>
    <submittedName>
        <fullName evidence="9">Subtilase family protein</fullName>
    </submittedName>
</protein>
<comment type="similarity">
    <text evidence="1 6 7">Belongs to the peptidase S8 family.</text>
</comment>
<keyword evidence="3 6" id="KW-0378">Hydrolase</keyword>
<dbReference type="AlphaFoldDB" id="A0A1H7HML1"/>
<dbReference type="GO" id="GO:0006508">
    <property type="term" value="P:proteolysis"/>
    <property type="evidence" value="ECO:0007669"/>
    <property type="project" value="UniProtKB-KW"/>
</dbReference>
<dbReference type="PRINTS" id="PR00723">
    <property type="entry name" value="SUBTILISIN"/>
</dbReference>
<evidence type="ECO:0000256" key="4">
    <source>
        <dbReference type="ARBA" id="ARBA00022825"/>
    </source>
</evidence>
<dbReference type="PROSITE" id="PS00136">
    <property type="entry name" value="SUBTILASE_ASP"/>
    <property type="match status" value="1"/>
</dbReference>
<keyword evidence="2 6" id="KW-0645">Protease</keyword>
<sequence>MPQQHRRNFLKASGALLGGLFAGSTVVAAERTDRFVVKTKHAAKLERRGLDVVYDLTAAGFAVVEGTESDVSATNSSYAPDIEVTLQEPSVNEAAPTEATDEPGYQVQWDKQDLSIPDAHSITRGEGTRVAVIDSGVAADHPDLEHAVNEGLSRNFTGDGFGAGVPAGGSHGTHCAGIIAANDANDEGVVGSAPGTELVDCRVFSPVGGASFADILAAIVYSVEIGCDVANLSLGAYPVPRQGEGDFYGKVLNSTLTYANKEGTVLAIAAGNDSADLQHDKNFISLPNEGAQAFSVAATGPKGFMFDAGDDAQGPESPAFYTNYGTNAIDIAAPGGDALLDAQETHPDTWVFDLVYNTISKPEFDDNGDYVGATHEYGWKAGTSMAAPQVAGAVALVKSVEPGLNANQVKSLLKRTASVPDGYGKEFYGAGYLDVLAALES</sequence>
<feature type="active site" description="Charge relay system" evidence="5 6">
    <location>
        <position position="134"/>
    </location>
</feature>
<accession>A0A1H7HML1</accession>
<proteinExistence type="inferred from homology"/>
<name>A0A1H7HML1_HALLR</name>
<dbReference type="SUPFAM" id="SSF52743">
    <property type="entry name" value="Subtilisin-like"/>
    <property type="match status" value="1"/>
</dbReference>
<evidence type="ECO:0000256" key="1">
    <source>
        <dbReference type="ARBA" id="ARBA00011073"/>
    </source>
</evidence>
<evidence type="ECO:0000313" key="9">
    <source>
        <dbReference type="EMBL" id="SEK51484.1"/>
    </source>
</evidence>
<dbReference type="PANTHER" id="PTHR43806">
    <property type="entry name" value="PEPTIDASE S8"/>
    <property type="match status" value="1"/>
</dbReference>
<dbReference type="Gene3D" id="3.40.50.200">
    <property type="entry name" value="Peptidase S8/S53 domain"/>
    <property type="match status" value="1"/>
</dbReference>
<evidence type="ECO:0000256" key="2">
    <source>
        <dbReference type="ARBA" id="ARBA00022670"/>
    </source>
</evidence>
<feature type="active site" description="Charge relay system" evidence="5 6">
    <location>
        <position position="384"/>
    </location>
</feature>
<dbReference type="InterPro" id="IPR036852">
    <property type="entry name" value="Peptidase_S8/S53_dom_sf"/>
</dbReference>
<dbReference type="PROSITE" id="PS00138">
    <property type="entry name" value="SUBTILASE_SER"/>
    <property type="match status" value="1"/>
</dbReference>
<feature type="domain" description="Peptidase S8/S53" evidence="8">
    <location>
        <begin position="125"/>
        <end position="431"/>
    </location>
</feature>
<feature type="active site" description="Charge relay system" evidence="5 6">
    <location>
        <position position="171"/>
    </location>
</feature>